<dbReference type="EMBL" id="VDFC01000015">
    <property type="protein sequence ID" value="KAA0941562.1"/>
    <property type="molecule type" value="Genomic_DNA"/>
</dbReference>
<organism evidence="2 3">
    <name type="scientific">Streptomyces apricus</name>
    <dbReference type="NCBI Taxonomy" id="1828112"/>
    <lineage>
        <taxon>Bacteria</taxon>
        <taxon>Bacillati</taxon>
        <taxon>Actinomycetota</taxon>
        <taxon>Actinomycetes</taxon>
        <taxon>Kitasatosporales</taxon>
        <taxon>Streptomycetaceae</taxon>
        <taxon>Streptomyces</taxon>
    </lineage>
</organism>
<dbReference type="OrthoDB" id="4292323at2"/>
<feature type="region of interest" description="Disordered" evidence="1">
    <location>
        <begin position="1"/>
        <end position="40"/>
    </location>
</feature>
<comment type="caution">
    <text evidence="2">The sequence shown here is derived from an EMBL/GenBank/DDBJ whole genome shotgun (WGS) entry which is preliminary data.</text>
</comment>
<accession>A0A5B0BJW6</accession>
<sequence>MGSSQADSGRWPTRRGPRPTFPRESREVTDDPRSYESTRCAPWPANSFMVSVTDPVGGTRCVLAPIHVNTS</sequence>
<protein>
    <submittedName>
        <fullName evidence="2">Uncharacterized protein</fullName>
    </submittedName>
</protein>
<proteinExistence type="predicted"/>
<evidence type="ECO:0000313" key="2">
    <source>
        <dbReference type="EMBL" id="KAA0941562.1"/>
    </source>
</evidence>
<gene>
    <name evidence="2" type="ORF">FGF04_06055</name>
</gene>
<evidence type="ECO:0000256" key="1">
    <source>
        <dbReference type="SAM" id="MobiDB-lite"/>
    </source>
</evidence>
<keyword evidence="3" id="KW-1185">Reference proteome</keyword>
<feature type="compositionally biased region" description="Basic and acidic residues" evidence="1">
    <location>
        <begin position="21"/>
        <end position="36"/>
    </location>
</feature>
<dbReference type="Proteomes" id="UP000324965">
    <property type="component" value="Unassembled WGS sequence"/>
</dbReference>
<reference evidence="2 3" key="1">
    <citation type="submission" date="2019-05" db="EMBL/GenBank/DDBJ databases">
        <authorList>
            <person name="Hariharan J."/>
            <person name="Choudoir M.J."/>
            <person name="Diebold P."/>
            <person name="Panke-Buisse K."/>
            <person name="Buckley D.H."/>
        </authorList>
    </citation>
    <scope>NUCLEOTIDE SEQUENCE [LARGE SCALE GENOMIC DNA]</scope>
    <source>
        <strain evidence="2 3">SUN51</strain>
    </source>
</reference>
<name>A0A5B0BJW6_9ACTN</name>
<evidence type="ECO:0000313" key="3">
    <source>
        <dbReference type="Proteomes" id="UP000324965"/>
    </source>
</evidence>
<dbReference type="AlphaFoldDB" id="A0A5B0BJW6"/>